<proteinExistence type="predicted"/>
<organism evidence="1 2">
    <name type="scientific">Candidatus Woesebacteria bacterium GW2011_GWD1_38_10</name>
    <dbReference type="NCBI Taxonomy" id="1618592"/>
    <lineage>
        <taxon>Bacteria</taxon>
        <taxon>Candidatus Woeseibacteriota</taxon>
    </lineage>
</organism>
<dbReference type="AlphaFoldDB" id="A0A0G0I5E2"/>
<reference evidence="1 2" key="1">
    <citation type="journal article" date="2015" name="Nature">
        <title>rRNA introns, odd ribosomes, and small enigmatic genomes across a large radiation of phyla.</title>
        <authorList>
            <person name="Brown C.T."/>
            <person name="Hug L.A."/>
            <person name="Thomas B.C."/>
            <person name="Sharon I."/>
            <person name="Castelle C.J."/>
            <person name="Singh A."/>
            <person name="Wilkins M.J."/>
            <person name="Williams K.H."/>
            <person name="Banfield J.F."/>
        </authorList>
    </citation>
    <scope>NUCLEOTIDE SEQUENCE [LARGE SCALE GENOMIC DNA]</scope>
</reference>
<name>A0A0G0I5E2_9BACT</name>
<evidence type="ECO:0000313" key="1">
    <source>
        <dbReference type="EMBL" id="KKQ50558.1"/>
    </source>
</evidence>
<protein>
    <submittedName>
        <fullName evidence="1">Uncharacterized protein</fullName>
    </submittedName>
</protein>
<dbReference type="EMBL" id="LBTW01000004">
    <property type="protein sequence ID" value="KKQ50558.1"/>
    <property type="molecule type" value="Genomic_DNA"/>
</dbReference>
<gene>
    <name evidence="1" type="ORF">US67_C0004G0002</name>
</gene>
<accession>A0A0G0I5E2</accession>
<sequence length="30" mass="3663">MKKYLQKNNQNILIQTKHFNEEKTDTTLIK</sequence>
<evidence type="ECO:0000313" key="2">
    <source>
        <dbReference type="Proteomes" id="UP000034366"/>
    </source>
</evidence>
<dbReference type="Proteomes" id="UP000034366">
    <property type="component" value="Unassembled WGS sequence"/>
</dbReference>
<comment type="caution">
    <text evidence="1">The sequence shown here is derived from an EMBL/GenBank/DDBJ whole genome shotgun (WGS) entry which is preliminary data.</text>
</comment>